<organism evidence="2 3">
    <name type="scientific">Celeribacter neptunius</name>
    <dbReference type="NCBI Taxonomy" id="588602"/>
    <lineage>
        <taxon>Bacteria</taxon>
        <taxon>Pseudomonadati</taxon>
        <taxon>Pseudomonadota</taxon>
        <taxon>Alphaproteobacteria</taxon>
        <taxon>Rhodobacterales</taxon>
        <taxon>Roseobacteraceae</taxon>
        <taxon>Celeribacter</taxon>
    </lineage>
</organism>
<reference evidence="3" key="1">
    <citation type="submission" date="2016-10" db="EMBL/GenBank/DDBJ databases">
        <authorList>
            <person name="Varghese N."/>
            <person name="Submissions S."/>
        </authorList>
    </citation>
    <scope>NUCLEOTIDE SEQUENCE [LARGE SCALE GENOMIC DNA]</scope>
    <source>
        <strain evidence="3">DSM 26471</strain>
    </source>
</reference>
<dbReference type="Proteomes" id="UP000199630">
    <property type="component" value="Unassembled WGS sequence"/>
</dbReference>
<dbReference type="PANTHER" id="PTHR30383">
    <property type="entry name" value="THIOESTERASE 1/PROTEASE 1/LYSOPHOSPHOLIPASE L1"/>
    <property type="match status" value="1"/>
</dbReference>
<dbReference type="STRING" id="588602.SAMN04487991_3198"/>
<dbReference type="EMBL" id="FORH01000006">
    <property type="protein sequence ID" value="SFJ86319.1"/>
    <property type="molecule type" value="Genomic_DNA"/>
</dbReference>
<feature type="domain" description="SGNH hydrolase-type esterase" evidence="1">
    <location>
        <begin position="43"/>
        <end position="210"/>
    </location>
</feature>
<evidence type="ECO:0000313" key="3">
    <source>
        <dbReference type="Proteomes" id="UP000199630"/>
    </source>
</evidence>
<dbReference type="PANTHER" id="PTHR30383:SF24">
    <property type="entry name" value="THIOESTERASE 1_PROTEASE 1_LYSOPHOSPHOLIPASE L1"/>
    <property type="match status" value="1"/>
</dbReference>
<dbReference type="SUPFAM" id="SSF52266">
    <property type="entry name" value="SGNH hydrolase"/>
    <property type="match status" value="1"/>
</dbReference>
<dbReference type="AlphaFoldDB" id="A0A1I3UUH9"/>
<proteinExistence type="predicted"/>
<dbReference type="RefSeq" id="WP_090061698.1">
    <property type="nucleotide sequence ID" value="NZ_FORH01000006.1"/>
</dbReference>
<dbReference type="InterPro" id="IPR013830">
    <property type="entry name" value="SGNH_hydro"/>
</dbReference>
<evidence type="ECO:0000313" key="2">
    <source>
        <dbReference type="EMBL" id="SFJ86319.1"/>
    </source>
</evidence>
<dbReference type="InterPro" id="IPR036514">
    <property type="entry name" value="SGNH_hydro_sf"/>
</dbReference>
<accession>A0A1I3UUH9</accession>
<dbReference type="Pfam" id="PF13472">
    <property type="entry name" value="Lipase_GDSL_2"/>
    <property type="match status" value="1"/>
</dbReference>
<dbReference type="InterPro" id="IPR051532">
    <property type="entry name" value="Ester_Hydrolysis_Enzymes"/>
</dbReference>
<name>A0A1I3UUH9_9RHOB</name>
<protein>
    <submittedName>
        <fullName evidence="2">Acyl-CoA thioesterase-1</fullName>
    </submittedName>
</protein>
<evidence type="ECO:0000259" key="1">
    <source>
        <dbReference type="Pfam" id="PF13472"/>
    </source>
</evidence>
<dbReference type="CDD" id="cd01822">
    <property type="entry name" value="Lysophospholipase_L1_like"/>
    <property type="match status" value="1"/>
</dbReference>
<dbReference type="OrthoDB" id="9786188at2"/>
<gene>
    <name evidence="2" type="ORF">SAMN04487991_3198</name>
</gene>
<dbReference type="GO" id="GO:0004622">
    <property type="term" value="F:phosphatidylcholine lysophospholipase activity"/>
    <property type="evidence" value="ECO:0007669"/>
    <property type="project" value="TreeGrafter"/>
</dbReference>
<sequence length="233" mass="24639">MSAFLKKYGVLARIDKPLATLLVTLMLIGGTLPAEARPLRIAALGDSLTEGYGLIAQNGFTAQLQSWLDARHVEATIVNAGVSGDTTAGGLSRVDWTLTPDIGAMIVALGGNDLLRGLSPDLSRSNLAGILDVAKEKGIPVLLVGMEAPGNYGAEYKATFDAIYPDLAAEYDTLYFEGFLKPLTDLGLWEQVLKDYMQPDGVHPNAEGVARIVEAMGPVVAELAERAGASEQP</sequence>
<dbReference type="Gene3D" id="3.40.50.1110">
    <property type="entry name" value="SGNH hydrolase"/>
    <property type="match status" value="1"/>
</dbReference>
<keyword evidence="3" id="KW-1185">Reference proteome</keyword>